<keyword evidence="11" id="KW-0678">Repressor</keyword>
<organism evidence="15 16">
    <name type="scientific">Tetranychus urticae</name>
    <name type="common">Two-spotted spider mite</name>
    <dbReference type="NCBI Taxonomy" id="32264"/>
    <lineage>
        <taxon>Eukaryota</taxon>
        <taxon>Metazoa</taxon>
        <taxon>Ecdysozoa</taxon>
        <taxon>Arthropoda</taxon>
        <taxon>Chelicerata</taxon>
        <taxon>Arachnida</taxon>
        <taxon>Acari</taxon>
        <taxon>Acariformes</taxon>
        <taxon>Trombidiformes</taxon>
        <taxon>Prostigmata</taxon>
        <taxon>Eleutherengona</taxon>
        <taxon>Raphignathae</taxon>
        <taxon>Tetranychoidea</taxon>
        <taxon>Tetranychidae</taxon>
        <taxon>Tetranychus</taxon>
    </lineage>
</organism>
<feature type="repeat" description="WD" evidence="10">
    <location>
        <begin position="66"/>
        <end position="100"/>
    </location>
</feature>
<keyword evidence="16" id="KW-1185">Reference proteome</keyword>
<dbReference type="InterPro" id="IPR015943">
    <property type="entry name" value="WD40/YVTN_repeat-like_dom_sf"/>
</dbReference>
<dbReference type="OrthoDB" id="1741719at2759"/>
<feature type="domain" description="CAF1B/HIR1 beta-propeller" evidence="14">
    <location>
        <begin position="1"/>
        <end position="352"/>
    </location>
</feature>
<evidence type="ECO:0000256" key="12">
    <source>
        <dbReference type="SAM" id="MobiDB-lite"/>
    </source>
</evidence>
<evidence type="ECO:0000256" key="11">
    <source>
        <dbReference type="RuleBase" id="RU364014"/>
    </source>
</evidence>
<dbReference type="SMART" id="SM00320">
    <property type="entry name" value="WD40"/>
    <property type="match status" value="9"/>
</dbReference>
<dbReference type="AlphaFoldDB" id="T1JPP5"/>
<evidence type="ECO:0000256" key="2">
    <source>
        <dbReference type="ARBA" id="ARBA00004123"/>
    </source>
</evidence>
<evidence type="ECO:0000256" key="10">
    <source>
        <dbReference type="PROSITE-ProRule" id="PRU00221"/>
    </source>
</evidence>
<evidence type="ECO:0000256" key="4">
    <source>
        <dbReference type="ARBA" id="ARBA00022574"/>
    </source>
</evidence>
<dbReference type="GO" id="GO:0006338">
    <property type="term" value="P:chromatin remodeling"/>
    <property type="evidence" value="ECO:0007669"/>
    <property type="project" value="InterPro"/>
</dbReference>
<feature type="compositionally biased region" description="Polar residues" evidence="12">
    <location>
        <begin position="406"/>
        <end position="425"/>
    </location>
</feature>
<reference evidence="15" key="2">
    <citation type="submission" date="2015-06" db="UniProtKB">
        <authorList>
            <consortium name="EnsemblMetazoa"/>
        </authorList>
    </citation>
    <scope>IDENTIFICATION</scope>
</reference>
<name>T1JPP5_TETUR</name>
<evidence type="ECO:0000256" key="6">
    <source>
        <dbReference type="ARBA" id="ARBA00022853"/>
    </source>
</evidence>
<feature type="region of interest" description="Disordered" evidence="12">
    <location>
        <begin position="481"/>
        <end position="679"/>
    </location>
</feature>
<feature type="repeat" description="WD" evidence="10">
    <location>
        <begin position="126"/>
        <end position="167"/>
    </location>
</feature>
<reference evidence="16" key="1">
    <citation type="submission" date="2011-08" db="EMBL/GenBank/DDBJ databases">
        <authorList>
            <person name="Rombauts S."/>
        </authorList>
    </citation>
    <scope>NUCLEOTIDE SEQUENCE</scope>
    <source>
        <strain evidence="16">London</strain>
    </source>
</reference>
<feature type="repeat" description="WD" evidence="10">
    <location>
        <begin position="169"/>
        <end position="210"/>
    </location>
</feature>
<feature type="region of interest" description="Disordered" evidence="12">
    <location>
        <begin position="400"/>
        <end position="425"/>
    </location>
</feature>
<dbReference type="InterPro" id="IPR019775">
    <property type="entry name" value="WD40_repeat_CS"/>
</dbReference>
<dbReference type="InterPro" id="IPR031120">
    <property type="entry name" value="HIR1-like"/>
</dbReference>
<keyword evidence="9 11" id="KW-0539">Nucleus</keyword>
<dbReference type="Pfam" id="PF09453">
    <property type="entry name" value="HIRA_B"/>
    <property type="match status" value="1"/>
</dbReference>
<protein>
    <recommendedName>
        <fullName evidence="11">Protein HIRA</fullName>
    </recommendedName>
</protein>
<feature type="compositionally biased region" description="Polar residues" evidence="12">
    <location>
        <begin position="561"/>
        <end position="580"/>
    </location>
</feature>
<dbReference type="InterPro" id="IPR011494">
    <property type="entry name" value="HIRA-like_C"/>
</dbReference>
<dbReference type="CDD" id="cd00200">
    <property type="entry name" value="WD40"/>
    <property type="match status" value="1"/>
</dbReference>
<dbReference type="GO" id="GO:0006351">
    <property type="term" value="P:DNA-templated transcription"/>
    <property type="evidence" value="ECO:0007669"/>
    <property type="project" value="InterPro"/>
</dbReference>
<dbReference type="FunFam" id="2.130.10.10:FF:001044">
    <property type="entry name" value="Protein HIRA"/>
    <property type="match status" value="1"/>
</dbReference>
<evidence type="ECO:0000256" key="8">
    <source>
        <dbReference type="ARBA" id="ARBA00023163"/>
    </source>
</evidence>
<dbReference type="EMBL" id="CAEY01000428">
    <property type="status" value="NOT_ANNOTATED_CDS"/>
    <property type="molecule type" value="Genomic_DNA"/>
</dbReference>
<proteinExistence type="inferred from homology"/>
<dbReference type="InterPro" id="IPR055410">
    <property type="entry name" value="Beta-prop_CAF1B_HIR1"/>
</dbReference>
<dbReference type="EnsemblMetazoa" id="tetur01g00340.1">
    <property type="protein sequence ID" value="tetur01g00340.1"/>
    <property type="gene ID" value="tetur01g00340"/>
</dbReference>
<dbReference type="SUPFAM" id="SSF50978">
    <property type="entry name" value="WD40 repeat-like"/>
    <property type="match status" value="2"/>
</dbReference>
<dbReference type="eggNOG" id="KOG0973">
    <property type="taxonomic scope" value="Eukaryota"/>
</dbReference>
<gene>
    <name evidence="15" type="primary">107362990</name>
</gene>
<evidence type="ECO:0000313" key="15">
    <source>
        <dbReference type="EnsemblMetazoa" id="tetur01g00340.1"/>
    </source>
</evidence>
<evidence type="ECO:0000256" key="3">
    <source>
        <dbReference type="ARBA" id="ARBA00007306"/>
    </source>
</evidence>
<dbReference type="GO" id="GO:0005634">
    <property type="term" value="C:nucleus"/>
    <property type="evidence" value="ECO:0007669"/>
    <property type="project" value="UniProtKB-SubCell"/>
</dbReference>
<keyword evidence="5 11" id="KW-0677">Repeat</keyword>
<feature type="compositionally biased region" description="Low complexity" evidence="12">
    <location>
        <begin position="481"/>
        <end position="492"/>
    </location>
</feature>
<comment type="similarity">
    <text evidence="3 11">Belongs to the WD repeat HIR1 family.</text>
</comment>
<evidence type="ECO:0000256" key="1">
    <source>
        <dbReference type="ARBA" id="ARBA00002677"/>
    </source>
</evidence>
<dbReference type="InterPro" id="IPR001680">
    <property type="entry name" value="WD40_rpt"/>
</dbReference>
<keyword evidence="7 11" id="KW-0805">Transcription regulation</keyword>
<feature type="repeat" description="WD" evidence="10">
    <location>
        <begin position="263"/>
        <end position="312"/>
    </location>
</feature>
<accession>T1JPP5</accession>
<dbReference type="PANTHER" id="PTHR13831">
    <property type="entry name" value="MEMBER OF THE HIR1 FAMILY OF WD-REPEAT PROTEINS"/>
    <property type="match status" value="1"/>
</dbReference>
<dbReference type="GO" id="GO:0031491">
    <property type="term" value="F:nucleosome binding"/>
    <property type="evidence" value="ECO:0007669"/>
    <property type="project" value="TreeGrafter"/>
</dbReference>
<evidence type="ECO:0000256" key="9">
    <source>
        <dbReference type="ARBA" id="ARBA00023242"/>
    </source>
</evidence>
<sequence>MKLLKPVWVNHDGQPIFSVDIHPDGSKFATGGQGGDAGRVCLWSIGPIIDEKLEKNDSVPKLLCQMDNHLACVNVVRWSQSGKFLASAGDDQIIMIWQISKYLGSSTSSIFRGAGNVEQWRCIATLRGHSGDILDLNWSPQDEYIASGSVDNNVIVWNARNFPEVVARLNGHNGFVKGVSWDPIGKYVASQSDDKSVKVWRTKDWKEETTVSEPFRDCGGTTHVLRLNWSPDGQFLVSAHAMNNRGSTAQIIERDGWKAQKDFVGHRKAVTCVRFNPNILEESSNFYTLIALGSRDKSISVWSTKNKRPTLVIHDLFESSVLDLTWSRDGYSLLSCSWDGSVAFIRFEPGEIGKLSSQESKTAYFQKLYGKSLQSPSKETLLIEDPEILKIREKQLKKKEKEKQLSISNKDSKSPNSLILQNGSNNFSSKSNLSICDKNKVLKGPTDKQIETRMPNGRKRITPIFIPLPTDCEETPISFTATTFSSSDAPSDIPSEKREGNTSTPIKINEEKDGESPVSLVNQSSKPGVSSTAPLPSPSPIKAPRLSGETNQTKQDEPSVDNETTNSLTSPNTASKNNTESTEKRPISPTSNVSPSSAVKKVKLSNPPSSQPVKVLNKPNESNQTKQANGQSSQLKKSLSTDKRKGGRTGVGNITKTPTPPTSTTRPEEKTDNRPLRSESKVSAILSSLKIDKSSNLLVKITGDDGTKKNLIVEVENNISNSALSIVRVLNQENDKVWEMVLSSKICGLSACPYLVAVACSDLTLSVFSTTTGRRLHTPLTLDSPASRLNCYKHYLLVVTNKASVWLWDFENHSVKVKNESIYSLLSTPSNSTIVNTGITETGSPVITLSSGKSFVFDLSFGSWSLVSNGNDLLNFFSDYKQTWRPESSSYPLAILQSQNSLIKTSHNIFLSNSNLQKTGTLSFLDQQLTSSLILGSSKEYRQWLITLAQFLTEEGIEPRLRELCQFLLGPPFSSSDSNWESTILGNEKHELLREVLAITTSNLKLQRIYTEFKQQLDLISSASSSSFL</sequence>
<dbReference type="Gene3D" id="2.130.10.10">
    <property type="entry name" value="YVTN repeat-like/Quinoprotein amine dehydrogenase"/>
    <property type="match status" value="3"/>
</dbReference>
<evidence type="ECO:0000259" key="13">
    <source>
        <dbReference type="Pfam" id="PF07569"/>
    </source>
</evidence>
<dbReference type="PROSITE" id="PS50294">
    <property type="entry name" value="WD_REPEATS_REGION"/>
    <property type="match status" value="3"/>
</dbReference>
<evidence type="ECO:0000259" key="14">
    <source>
        <dbReference type="Pfam" id="PF24105"/>
    </source>
</evidence>
<comment type="function">
    <text evidence="1 11">Required for replication-independent chromatin assembly and for the periodic repression of histone gene transcription during the cell cycle.</text>
</comment>
<dbReference type="PROSITE" id="PS50082">
    <property type="entry name" value="WD_REPEATS_2"/>
    <property type="match status" value="4"/>
</dbReference>
<dbReference type="PANTHER" id="PTHR13831:SF0">
    <property type="entry name" value="PROTEIN HIRA"/>
    <property type="match status" value="1"/>
</dbReference>
<feature type="compositionally biased region" description="Polar residues" evidence="12">
    <location>
        <begin position="519"/>
        <end position="534"/>
    </location>
</feature>
<feature type="compositionally biased region" description="Polar residues" evidence="12">
    <location>
        <begin position="619"/>
        <end position="638"/>
    </location>
</feature>
<evidence type="ECO:0000256" key="5">
    <source>
        <dbReference type="ARBA" id="ARBA00022737"/>
    </source>
</evidence>
<dbReference type="OMA" id="RGSWDGD"/>
<dbReference type="Proteomes" id="UP000015104">
    <property type="component" value="Unassembled WGS sequence"/>
</dbReference>
<dbReference type="STRING" id="32264.T1JPP5"/>
<dbReference type="GO" id="GO:0000417">
    <property type="term" value="C:HIR complex"/>
    <property type="evidence" value="ECO:0007669"/>
    <property type="project" value="TreeGrafter"/>
</dbReference>
<dbReference type="GO" id="GO:0006355">
    <property type="term" value="P:regulation of DNA-templated transcription"/>
    <property type="evidence" value="ECO:0007669"/>
    <property type="project" value="InterPro"/>
</dbReference>
<evidence type="ECO:0000313" key="16">
    <source>
        <dbReference type="Proteomes" id="UP000015104"/>
    </source>
</evidence>
<comment type="subcellular location">
    <subcellularLocation>
        <location evidence="2 11">Nucleus</location>
    </subcellularLocation>
</comment>
<dbReference type="Pfam" id="PF24105">
    <property type="entry name" value="Beta-prop_CAF1B_HIR1"/>
    <property type="match status" value="1"/>
</dbReference>
<dbReference type="InterPro" id="IPR019015">
    <property type="entry name" value="HIRA_B_motif"/>
</dbReference>
<dbReference type="KEGG" id="tut:107362990"/>
<dbReference type="HOGENOM" id="CLU_004372_0_0_1"/>
<dbReference type="InterPro" id="IPR036322">
    <property type="entry name" value="WD40_repeat_dom_sf"/>
</dbReference>
<evidence type="ECO:0000256" key="7">
    <source>
        <dbReference type="ARBA" id="ARBA00023015"/>
    </source>
</evidence>
<feature type="compositionally biased region" description="Polar residues" evidence="12">
    <location>
        <begin position="588"/>
        <end position="597"/>
    </location>
</feature>
<feature type="compositionally biased region" description="Basic and acidic residues" evidence="12">
    <location>
        <begin position="666"/>
        <end position="679"/>
    </location>
</feature>
<dbReference type="PROSITE" id="PS00678">
    <property type="entry name" value="WD_REPEATS_1"/>
    <property type="match status" value="1"/>
</dbReference>
<keyword evidence="6 11" id="KW-0156">Chromatin regulator</keyword>
<dbReference type="Pfam" id="PF07569">
    <property type="entry name" value="Hira"/>
    <property type="match status" value="1"/>
</dbReference>
<keyword evidence="8 11" id="KW-0804">Transcription</keyword>
<feature type="domain" description="Protein HIRA-like C-terminal" evidence="13">
    <location>
        <begin position="773"/>
        <end position="967"/>
    </location>
</feature>
<keyword evidence="4 10" id="KW-0853">WD repeat</keyword>
<dbReference type="GO" id="GO:0000785">
    <property type="term" value="C:chromatin"/>
    <property type="evidence" value="ECO:0007669"/>
    <property type="project" value="TreeGrafter"/>
</dbReference>